<comment type="caution">
    <text evidence="2">The sequence shown here is derived from an EMBL/GenBank/DDBJ whole genome shotgun (WGS) entry which is preliminary data.</text>
</comment>
<protein>
    <recommendedName>
        <fullName evidence="1">DUF6891 domain-containing protein</fullName>
    </recommendedName>
</protein>
<proteinExistence type="predicted"/>
<dbReference type="InterPro" id="IPR054186">
    <property type="entry name" value="DUF6891"/>
</dbReference>
<dbReference type="Pfam" id="PF21831">
    <property type="entry name" value="DUF6891"/>
    <property type="match status" value="1"/>
</dbReference>
<evidence type="ECO:0000313" key="2">
    <source>
        <dbReference type="EMBL" id="GAA2100889.1"/>
    </source>
</evidence>
<name>A0ABP5ILN5_9ACTN</name>
<accession>A0ABP5ILN5</accession>
<dbReference type="Proteomes" id="UP001500897">
    <property type="component" value="Unassembled WGS sequence"/>
</dbReference>
<reference evidence="3" key="1">
    <citation type="journal article" date="2019" name="Int. J. Syst. Evol. Microbiol.">
        <title>The Global Catalogue of Microorganisms (GCM) 10K type strain sequencing project: providing services to taxonomists for standard genome sequencing and annotation.</title>
        <authorList>
            <consortium name="The Broad Institute Genomics Platform"/>
            <consortium name="The Broad Institute Genome Sequencing Center for Infectious Disease"/>
            <person name="Wu L."/>
            <person name="Ma J."/>
        </authorList>
    </citation>
    <scope>NUCLEOTIDE SEQUENCE [LARGE SCALE GENOMIC DNA]</scope>
    <source>
        <strain evidence="3">JCM 14559</strain>
    </source>
</reference>
<dbReference type="EMBL" id="BAAANS010000021">
    <property type="protein sequence ID" value="GAA2100889.1"/>
    <property type="molecule type" value="Genomic_DNA"/>
</dbReference>
<gene>
    <name evidence="2" type="ORF">GCM10009759_34050</name>
</gene>
<feature type="domain" description="DUF6891" evidence="1">
    <location>
        <begin position="131"/>
        <end position="312"/>
    </location>
</feature>
<organism evidence="2 3">
    <name type="scientific">Kitasatospora saccharophila</name>
    <dbReference type="NCBI Taxonomy" id="407973"/>
    <lineage>
        <taxon>Bacteria</taxon>
        <taxon>Bacillati</taxon>
        <taxon>Actinomycetota</taxon>
        <taxon>Actinomycetes</taxon>
        <taxon>Kitasatosporales</taxon>
        <taxon>Streptomycetaceae</taxon>
        <taxon>Kitasatospora</taxon>
    </lineage>
</organism>
<evidence type="ECO:0000313" key="3">
    <source>
        <dbReference type="Proteomes" id="UP001500897"/>
    </source>
</evidence>
<evidence type="ECO:0000259" key="1">
    <source>
        <dbReference type="Pfam" id="PF21831"/>
    </source>
</evidence>
<keyword evidence="3" id="KW-1185">Reference proteome</keyword>
<sequence>MTVAGDRLGRMLEIAVQDRSGRVGVRVSEDELRDAVRDMGQWKGSFLVLQRVPDLPDTYAQACPEDGAWTVEYRDGARSRHFGARVGALERVAELLVGWAREDADWAAGEEWERIDFGPDPEPAPLELPEEDEELLVTEVRTLLVGGYATLAQAAEVAEECLVDGEHRPVGKEQARQLAERMWLERVAEQRGWAGETDPERLARAFAALDAAGITAREDFTCCGGCGYAEIGAQAAPGARGFVFFHSQSTGGAARGGDLWLQYGGFDGSAETTAAVGREVVAALTGAGLTAVWNGGPDDAIRVTGLDWRRRLVG</sequence>